<dbReference type="InterPro" id="IPR050171">
    <property type="entry name" value="MFS_Transporters"/>
</dbReference>
<dbReference type="AlphaFoldDB" id="A0A370GIP5"/>
<feature type="transmembrane region" description="Helical" evidence="7">
    <location>
        <begin position="390"/>
        <end position="409"/>
    </location>
</feature>
<dbReference type="STRING" id="1210089.GCA_001613165_06024"/>
<keyword evidence="5 7" id="KW-1133">Transmembrane helix</keyword>
<keyword evidence="2" id="KW-0813">Transport</keyword>
<evidence type="ECO:0000256" key="2">
    <source>
        <dbReference type="ARBA" id="ARBA00022448"/>
    </source>
</evidence>
<evidence type="ECO:0000256" key="7">
    <source>
        <dbReference type="SAM" id="Phobius"/>
    </source>
</evidence>
<dbReference type="Pfam" id="PF07690">
    <property type="entry name" value="MFS_1"/>
    <property type="match status" value="1"/>
</dbReference>
<feature type="transmembrane region" description="Helical" evidence="7">
    <location>
        <begin position="180"/>
        <end position="199"/>
    </location>
</feature>
<comment type="caution">
    <text evidence="8">The sequence shown here is derived from an EMBL/GenBank/DDBJ whole genome shotgun (WGS) entry which is preliminary data.</text>
</comment>
<evidence type="ECO:0000313" key="9">
    <source>
        <dbReference type="Proteomes" id="UP000255355"/>
    </source>
</evidence>
<feature type="transmembrane region" description="Helical" evidence="7">
    <location>
        <begin position="63"/>
        <end position="84"/>
    </location>
</feature>
<dbReference type="InterPro" id="IPR036259">
    <property type="entry name" value="MFS_trans_sf"/>
</dbReference>
<dbReference type="GO" id="GO:0005886">
    <property type="term" value="C:plasma membrane"/>
    <property type="evidence" value="ECO:0007669"/>
    <property type="project" value="UniProtKB-SubCell"/>
</dbReference>
<dbReference type="GO" id="GO:0022857">
    <property type="term" value="F:transmembrane transporter activity"/>
    <property type="evidence" value="ECO:0007669"/>
    <property type="project" value="InterPro"/>
</dbReference>
<evidence type="ECO:0000313" key="8">
    <source>
        <dbReference type="EMBL" id="RDI43615.1"/>
    </source>
</evidence>
<feature type="transmembrane region" description="Helical" evidence="7">
    <location>
        <begin position="153"/>
        <end position="174"/>
    </location>
</feature>
<feature type="transmembrane region" description="Helical" evidence="7">
    <location>
        <begin position="299"/>
        <end position="317"/>
    </location>
</feature>
<dbReference type="EMBL" id="QQAZ01000019">
    <property type="protein sequence ID" value="RDI43615.1"/>
    <property type="molecule type" value="Genomic_DNA"/>
</dbReference>
<dbReference type="Gene3D" id="1.20.1250.20">
    <property type="entry name" value="MFS general substrate transporter like domains"/>
    <property type="match status" value="1"/>
</dbReference>
<evidence type="ECO:0000256" key="6">
    <source>
        <dbReference type="ARBA" id="ARBA00023136"/>
    </source>
</evidence>
<evidence type="ECO:0000256" key="3">
    <source>
        <dbReference type="ARBA" id="ARBA00022475"/>
    </source>
</evidence>
<keyword evidence="9" id="KW-1185">Reference proteome</keyword>
<feature type="transmembrane region" description="Helical" evidence="7">
    <location>
        <begin position="116"/>
        <end position="133"/>
    </location>
</feature>
<feature type="transmembrane region" description="Helical" evidence="7">
    <location>
        <begin position="323"/>
        <end position="348"/>
    </location>
</feature>
<evidence type="ECO:0000256" key="4">
    <source>
        <dbReference type="ARBA" id="ARBA00022692"/>
    </source>
</evidence>
<dbReference type="InterPro" id="IPR011701">
    <property type="entry name" value="MFS"/>
</dbReference>
<dbReference type="OrthoDB" id="6803299at2"/>
<sequence>MTITVQQIIRRSKSAIHGLHPPAELPRILVVQTLTYAIGSGFYTAGSAVFFIIYAGLSPSQLATGASVVGAVCLLAQVPIGIAVDRIGGRTAWLLGAIGQAVSFACYLFVSGFASFLVVATCTGLSAQMGNLGRGRFLGELLSAEARVTVSAYLRSLLNLGLGLATGASALLLSLQSRQAMAVVVIVNSMSFIVDAALLSARFIPDTSSVVADRGSSRRVRTAIRDRPFVAVSLLNGMLRTGEILLTLILPVWLLRMTDGPRVVIPVALLINMIMVVMFQVHVSRGCDNVRTAARRQYLSGLATSVGCALFLLDWYADGAVVWILIPAATVFVTLGELLVMAAAWGLSYGLSPAEHRGEYLAVFGLGFQLSNVIAPVVFTAALFTAPPSGWLILGGFFVMVSAISVRATSLHRGAAT</sequence>
<evidence type="ECO:0000256" key="1">
    <source>
        <dbReference type="ARBA" id="ARBA00004651"/>
    </source>
</evidence>
<dbReference type="SUPFAM" id="SSF103473">
    <property type="entry name" value="MFS general substrate transporter"/>
    <property type="match status" value="1"/>
</dbReference>
<name>A0A370GIP5_9NOCA</name>
<feature type="transmembrane region" description="Helical" evidence="7">
    <location>
        <begin position="34"/>
        <end position="57"/>
    </location>
</feature>
<dbReference type="PANTHER" id="PTHR23517">
    <property type="entry name" value="RESISTANCE PROTEIN MDTM, PUTATIVE-RELATED-RELATED"/>
    <property type="match status" value="1"/>
</dbReference>
<keyword evidence="3" id="KW-1003">Cell membrane</keyword>
<feature type="transmembrane region" description="Helical" evidence="7">
    <location>
        <begin position="360"/>
        <end position="384"/>
    </location>
</feature>
<evidence type="ECO:0000256" key="5">
    <source>
        <dbReference type="ARBA" id="ARBA00022989"/>
    </source>
</evidence>
<dbReference type="Proteomes" id="UP000255355">
    <property type="component" value="Unassembled WGS sequence"/>
</dbReference>
<keyword evidence="6 7" id="KW-0472">Membrane</keyword>
<reference evidence="8 9" key="1">
    <citation type="submission" date="2018-07" db="EMBL/GenBank/DDBJ databases">
        <title>Genomic Encyclopedia of Type Strains, Phase IV (KMG-IV): sequencing the most valuable type-strain genomes for metagenomic binning, comparative biology and taxonomic classification.</title>
        <authorList>
            <person name="Goeker M."/>
        </authorList>
    </citation>
    <scope>NUCLEOTIDE SEQUENCE [LARGE SCALE GENOMIC DNA]</scope>
    <source>
        <strain evidence="8 9">DSM 44952</strain>
    </source>
</reference>
<feature type="transmembrane region" description="Helical" evidence="7">
    <location>
        <begin position="260"/>
        <end position="279"/>
    </location>
</feature>
<gene>
    <name evidence="8" type="ORF">DFR68_1192</name>
</gene>
<keyword evidence="4 7" id="KW-0812">Transmembrane</keyword>
<organism evidence="8 9">
    <name type="scientific">Nocardia mexicana</name>
    <dbReference type="NCBI Taxonomy" id="279262"/>
    <lineage>
        <taxon>Bacteria</taxon>
        <taxon>Bacillati</taxon>
        <taxon>Actinomycetota</taxon>
        <taxon>Actinomycetes</taxon>
        <taxon>Mycobacteriales</taxon>
        <taxon>Nocardiaceae</taxon>
        <taxon>Nocardia</taxon>
    </lineage>
</organism>
<comment type="subcellular location">
    <subcellularLocation>
        <location evidence="1">Cell membrane</location>
        <topology evidence="1">Multi-pass membrane protein</topology>
    </subcellularLocation>
</comment>
<dbReference type="PANTHER" id="PTHR23517:SF2">
    <property type="entry name" value="MULTIDRUG RESISTANCE PROTEIN MDTH"/>
    <property type="match status" value="1"/>
</dbReference>
<protein>
    <submittedName>
        <fullName evidence="8">MFS transporter</fullName>
    </submittedName>
</protein>
<dbReference type="RefSeq" id="WP_084520163.1">
    <property type="nucleotide sequence ID" value="NZ_QQAZ01000019.1"/>
</dbReference>
<accession>A0A370GIP5</accession>
<proteinExistence type="predicted"/>